<dbReference type="NCBIfam" id="TIGR00575">
    <property type="entry name" value="dnlj"/>
    <property type="match status" value="1"/>
</dbReference>
<dbReference type="InterPro" id="IPR004149">
    <property type="entry name" value="Znf_DNAligase_C4"/>
</dbReference>
<dbReference type="Proteomes" id="UP000262583">
    <property type="component" value="Chromosome"/>
</dbReference>
<dbReference type="EC" id="6.5.1.2" evidence="2 14"/>
<evidence type="ECO:0000256" key="10">
    <source>
        <dbReference type="ARBA" id="ARBA00023027"/>
    </source>
</evidence>
<dbReference type="GO" id="GO:0046872">
    <property type="term" value="F:metal ion binding"/>
    <property type="evidence" value="ECO:0007669"/>
    <property type="project" value="UniProtKB-KW"/>
</dbReference>
<dbReference type="Gene3D" id="6.20.10.30">
    <property type="match status" value="1"/>
</dbReference>
<evidence type="ECO:0000256" key="6">
    <source>
        <dbReference type="ARBA" id="ARBA00022723"/>
    </source>
</evidence>
<dbReference type="Pfam" id="PF03119">
    <property type="entry name" value="DNA_ligase_ZBD"/>
    <property type="match status" value="1"/>
</dbReference>
<accession>A0A2Z4Y6C4</accession>
<dbReference type="Pfam" id="PF01653">
    <property type="entry name" value="DNA_ligase_aden"/>
    <property type="match status" value="1"/>
</dbReference>
<feature type="binding site" evidence="14">
    <location>
        <position position="171"/>
    </location>
    <ligand>
        <name>NAD(+)</name>
        <dbReference type="ChEBI" id="CHEBI:57540"/>
    </ligand>
</feature>
<feature type="binding site" evidence="14">
    <location>
        <position position="148"/>
    </location>
    <ligand>
        <name>NAD(+)</name>
        <dbReference type="ChEBI" id="CHEBI:57540"/>
    </ligand>
</feature>
<name>A0A2Z4Y6C4_SUMC1</name>
<evidence type="ECO:0000256" key="8">
    <source>
        <dbReference type="ARBA" id="ARBA00022833"/>
    </source>
</evidence>
<feature type="domain" description="BRCT" evidence="16">
    <location>
        <begin position="630"/>
        <end position="708"/>
    </location>
</feature>
<evidence type="ECO:0000256" key="11">
    <source>
        <dbReference type="ARBA" id="ARBA00023204"/>
    </source>
</evidence>
<feature type="binding site" evidence="14">
    <location>
        <position position="462"/>
    </location>
    <ligand>
        <name>Zn(2+)</name>
        <dbReference type="ChEBI" id="CHEBI:29105"/>
    </ligand>
</feature>
<dbReference type="InterPro" id="IPR001357">
    <property type="entry name" value="BRCT_dom"/>
</dbReference>
<evidence type="ECO:0000256" key="5">
    <source>
        <dbReference type="ARBA" id="ARBA00022705"/>
    </source>
</evidence>
<keyword evidence="9 14" id="KW-0460">Magnesium</keyword>
<dbReference type="InterPro" id="IPR001679">
    <property type="entry name" value="DNA_ligase"/>
</dbReference>
<dbReference type="GO" id="GO:0006281">
    <property type="term" value="P:DNA repair"/>
    <property type="evidence" value="ECO:0007669"/>
    <property type="project" value="UniProtKB-KW"/>
</dbReference>
<dbReference type="SMART" id="SM00292">
    <property type="entry name" value="BRCT"/>
    <property type="match status" value="1"/>
</dbReference>
<dbReference type="InterPro" id="IPR004150">
    <property type="entry name" value="NAD_DNA_ligase_OB"/>
</dbReference>
<keyword evidence="11 14" id="KW-0234">DNA repair</keyword>
<proteinExistence type="inferred from homology"/>
<evidence type="ECO:0000256" key="14">
    <source>
        <dbReference type="HAMAP-Rule" id="MF_01588"/>
    </source>
</evidence>
<feature type="binding site" evidence="14">
    <location>
        <position position="350"/>
    </location>
    <ligand>
        <name>NAD(+)</name>
        <dbReference type="ChEBI" id="CHEBI:57540"/>
    </ligand>
</feature>
<dbReference type="FunFam" id="1.10.150.20:FF:000006">
    <property type="entry name" value="DNA ligase"/>
    <property type="match status" value="1"/>
</dbReference>
<evidence type="ECO:0000313" key="17">
    <source>
        <dbReference type="EMBL" id="AXA36536.1"/>
    </source>
</evidence>
<dbReference type="PROSITE" id="PS50172">
    <property type="entry name" value="BRCT"/>
    <property type="match status" value="1"/>
</dbReference>
<dbReference type="InterPro" id="IPR041663">
    <property type="entry name" value="DisA/LigA_HHH"/>
</dbReference>
<feature type="binding site" evidence="14">
    <location>
        <position position="444"/>
    </location>
    <ligand>
        <name>Zn(2+)</name>
        <dbReference type="ChEBI" id="CHEBI:29105"/>
    </ligand>
</feature>
<dbReference type="InterPro" id="IPR012340">
    <property type="entry name" value="NA-bd_OB-fold"/>
</dbReference>
<reference evidence="17 18" key="1">
    <citation type="submission" date="2018-05" db="EMBL/GenBank/DDBJ databases">
        <title>A metagenomic window into the 2 km-deep terrestrial subsurface aquifer revealed taxonomically and functionally diverse microbial community comprising novel uncultured bacterial lineages.</title>
        <authorList>
            <person name="Kadnikov V.V."/>
            <person name="Mardanov A.V."/>
            <person name="Beletsky A.V."/>
            <person name="Banks D."/>
            <person name="Pimenov N.V."/>
            <person name="Frank Y.A."/>
            <person name="Karnachuk O.V."/>
            <person name="Ravin N.V."/>
        </authorList>
    </citation>
    <scope>NUCLEOTIDE SEQUENCE [LARGE SCALE GENOMIC DNA]</scope>
    <source>
        <strain evidence="17">BY</strain>
    </source>
</reference>
<keyword evidence="14" id="KW-0464">Manganese</keyword>
<evidence type="ECO:0000313" key="18">
    <source>
        <dbReference type="Proteomes" id="UP000262583"/>
    </source>
</evidence>
<dbReference type="InterPro" id="IPR036420">
    <property type="entry name" value="BRCT_dom_sf"/>
</dbReference>
<dbReference type="InterPro" id="IPR003583">
    <property type="entry name" value="Hlx-hairpin-Hlx_DNA-bd_motif"/>
</dbReference>
<dbReference type="Gene3D" id="2.40.50.140">
    <property type="entry name" value="Nucleic acid-binding proteins"/>
    <property type="match status" value="1"/>
</dbReference>
<evidence type="ECO:0000256" key="1">
    <source>
        <dbReference type="ARBA" id="ARBA00004067"/>
    </source>
</evidence>
<dbReference type="Pfam" id="PF00533">
    <property type="entry name" value="BRCT"/>
    <property type="match status" value="1"/>
</dbReference>
<evidence type="ECO:0000256" key="3">
    <source>
        <dbReference type="ARBA" id="ARBA00013308"/>
    </source>
</evidence>
<dbReference type="PROSITE" id="PS01056">
    <property type="entry name" value="DNA_LIGASE_N2"/>
    <property type="match status" value="1"/>
</dbReference>
<dbReference type="SUPFAM" id="SSF47781">
    <property type="entry name" value="RuvA domain 2-like"/>
    <property type="match status" value="1"/>
</dbReference>
<comment type="cofactor">
    <cofactor evidence="14">
        <name>Mg(2+)</name>
        <dbReference type="ChEBI" id="CHEBI:18420"/>
    </cofactor>
    <cofactor evidence="14">
        <name>Mn(2+)</name>
        <dbReference type="ChEBI" id="CHEBI:29035"/>
    </cofactor>
</comment>
<evidence type="ECO:0000256" key="13">
    <source>
        <dbReference type="ARBA" id="ARBA00060881"/>
    </source>
</evidence>
<dbReference type="CDD" id="cd17748">
    <property type="entry name" value="BRCT_DNA_ligase_like"/>
    <property type="match status" value="1"/>
</dbReference>
<dbReference type="PANTHER" id="PTHR23389">
    <property type="entry name" value="CHROMOSOME TRANSMISSION FIDELITY FACTOR 18"/>
    <property type="match status" value="1"/>
</dbReference>
<keyword evidence="10 14" id="KW-0520">NAD</keyword>
<dbReference type="AlphaFoldDB" id="A0A2Z4Y6C4"/>
<gene>
    <name evidence="14" type="primary">ligA</name>
    <name evidence="17" type="ORF">BRCON_1759</name>
</gene>
<dbReference type="InterPro" id="IPR013840">
    <property type="entry name" value="DNAligase_N"/>
</dbReference>
<evidence type="ECO:0000259" key="16">
    <source>
        <dbReference type="PROSITE" id="PS50172"/>
    </source>
</evidence>
<keyword evidence="7 14" id="KW-0227">DNA damage</keyword>
<comment type="similarity">
    <text evidence="13 14">Belongs to the NAD-dependent DNA ligase family. LigA subfamily.</text>
</comment>
<dbReference type="FunFam" id="2.40.50.140:FF:000012">
    <property type="entry name" value="DNA ligase"/>
    <property type="match status" value="1"/>
</dbReference>
<dbReference type="InterPro" id="IPR033136">
    <property type="entry name" value="DNA_ligase_CS"/>
</dbReference>
<dbReference type="NCBIfam" id="NF005932">
    <property type="entry name" value="PRK07956.1"/>
    <property type="match status" value="1"/>
</dbReference>
<dbReference type="Pfam" id="PF03120">
    <property type="entry name" value="OB_DNA_ligase"/>
    <property type="match status" value="1"/>
</dbReference>
<dbReference type="InterPro" id="IPR010994">
    <property type="entry name" value="RuvA_2-like"/>
</dbReference>
<feature type="binding site" evidence="14">
    <location>
        <position position="326"/>
    </location>
    <ligand>
        <name>NAD(+)</name>
        <dbReference type="ChEBI" id="CHEBI:57540"/>
    </ligand>
</feature>
<dbReference type="Gene3D" id="3.30.470.30">
    <property type="entry name" value="DNA ligase/mRNA capping enzyme"/>
    <property type="match status" value="1"/>
</dbReference>
<dbReference type="CDD" id="cd00114">
    <property type="entry name" value="LIGANc"/>
    <property type="match status" value="1"/>
</dbReference>
<dbReference type="GO" id="GO:0003911">
    <property type="term" value="F:DNA ligase (NAD+) activity"/>
    <property type="evidence" value="ECO:0007669"/>
    <property type="project" value="UniProtKB-UniRule"/>
</dbReference>
<dbReference type="HAMAP" id="MF_01588">
    <property type="entry name" value="DNA_ligase_A"/>
    <property type="match status" value="1"/>
</dbReference>
<feature type="binding site" evidence="14">
    <location>
        <begin position="67"/>
        <end position="71"/>
    </location>
    <ligand>
        <name>NAD(+)</name>
        <dbReference type="ChEBI" id="CHEBI:57540"/>
    </ligand>
</feature>
<dbReference type="Gene3D" id="3.40.50.10190">
    <property type="entry name" value="BRCT domain"/>
    <property type="match status" value="1"/>
</dbReference>
<dbReference type="FunFam" id="1.10.150.20:FF:000007">
    <property type="entry name" value="DNA ligase"/>
    <property type="match status" value="1"/>
</dbReference>
<dbReference type="GO" id="GO:0006260">
    <property type="term" value="P:DNA replication"/>
    <property type="evidence" value="ECO:0007669"/>
    <property type="project" value="UniProtKB-KW"/>
</dbReference>
<dbReference type="GO" id="GO:0005829">
    <property type="term" value="C:cytosol"/>
    <property type="evidence" value="ECO:0007669"/>
    <property type="project" value="TreeGrafter"/>
</dbReference>
<evidence type="ECO:0000256" key="7">
    <source>
        <dbReference type="ARBA" id="ARBA00022763"/>
    </source>
</evidence>
<dbReference type="Pfam" id="PF14520">
    <property type="entry name" value="HHH_5"/>
    <property type="match status" value="1"/>
</dbReference>
<keyword evidence="8 14" id="KW-0862">Zinc</keyword>
<keyword evidence="6 14" id="KW-0479">Metal-binding</keyword>
<dbReference type="InterPro" id="IPR013839">
    <property type="entry name" value="DNAligase_adenylation"/>
</dbReference>
<feature type="binding site" evidence="14">
    <location>
        <position position="210"/>
    </location>
    <ligand>
        <name>NAD(+)</name>
        <dbReference type="ChEBI" id="CHEBI:57540"/>
    </ligand>
</feature>
<dbReference type="KEGG" id="schv:BRCON_1759"/>
<protein>
    <recommendedName>
        <fullName evidence="3 14">DNA ligase</fullName>
        <ecNumber evidence="2 14">6.5.1.2</ecNumber>
    </recommendedName>
    <alternativeName>
        <fullName evidence="14">Polydeoxyribonucleotide synthase [NAD(+)]</fullName>
    </alternativeName>
</protein>
<feature type="binding site" evidence="14">
    <location>
        <begin position="116"/>
        <end position="117"/>
    </location>
    <ligand>
        <name>NAD(+)</name>
        <dbReference type="ChEBI" id="CHEBI:57540"/>
    </ligand>
</feature>
<evidence type="ECO:0000256" key="2">
    <source>
        <dbReference type="ARBA" id="ARBA00012722"/>
    </source>
</evidence>
<evidence type="ECO:0000256" key="12">
    <source>
        <dbReference type="ARBA" id="ARBA00034005"/>
    </source>
</evidence>
<evidence type="ECO:0000256" key="4">
    <source>
        <dbReference type="ARBA" id="ARBA00022598"/>
    </source>
</evidence>
<comment type="catalytic activity">
    <reaction evidence="12 14">
        <text>NAD(+) + (deoxyribonucleotide)n-3'-hydroxyl + 5'-phospho-(deoxyribonucleotide)m = (deoxyribonucleotide)n+m + AMP + beta-nicotinamide D-nucleotide.</text>
        <dbReference type="EC" id="6.5.1.2"/>
    </reaction>
</comment>
<dbReference type="Gene3D" id="1.10.150.20">
    <property type="entry name" value="5' to 3' exonuclease, C-terminal subdomain"/>
    <property type="match status" value="2"/>
</dbReference>
<evidence type="ECO:0000256" key="9">
    <source>
        <dbReference type="ARBA" id="ARBA00022842"/>
    </source>
</evidence>
<dbReference type="GO" id="GO:0003677">
    <property type="term" value="F:DNA binding"/>
    <property type="evidence" value="ECO:0007669"/>
    <property type="project" value="InterPro"/>
</dbReference>
<dbReference type="SUPFAM" id="SSF56091">
    <property type="entry name" value="DNA ligase/mRNA capping enzyme, catalytic domain"/>
    <property type="match status" value="1"/>
</dbReference>
<keyword evidence="5 14" id="KW-0235">DNA replication</keyword>
<dbReference type="SMART" id="SM00278">
    <property type="entry name" value="HhH1"/>
    <property type="match status" value="3"/>
</dbReference>
<evidence type="ECO:0000256" key="15">
    <source>
        <dbReference type="SAM" id="MobiDB-lite"/>
    </source>
</evidence>
<dbReference type="Pfam" id="PF12826">
    <property type="entry name" value="HHH_2"/>
    <property type="match status" value="1"/>
</dbReference>
<dbReference type="PANTHER" id="PTHR23389:SF9">
    <property type="entry name" value="DNA LIGASE"/>
    <property type="match status" value="1"/>
</dbReference>
<dbReference type="FunFam" id="3.30.470.30:FF:000001">
    <property type="entry name" value="DNA ligase"/>
    <property type="match status" value="1"/>
</dbReference>
<organism evidence="17 18">
    <name type="scientific">Sumerlaea chitinivorans</name>
    <dbReference type="NCBI Taxonomy" id="2250252"/>
    <lineage>
        <taxon>Bacteria</taxon>
        <taxon>Candidatus Sumerlaeota</taxon>
        <taxon>Candidatus Sumerlaeia</taxon>
        <taxon>Candidatus Sumerlaeales</taxon>
        <taxon>Candidatus Sumerlaeaceae</taxon>
        <taxon>Candidatus Sumerlaea</taxon>
    </lineage>
</organism>
<dbReference type="SUPFAM" id="SSF52113">
    <property type="entry name" value="BRCT domain"/>
    <property type="match status" value="1"/>
</dbReference>
<dbReference type="Gene3D" id="1.10.287.610">
    <property type="entry name" value="Helix hairpin bin"/>
    <property type="match status" value="1"/>
</dbReference>
<dbReference type="PIRSF" id="PIRSF001604">
    <property type="entry name" value="LigA"/>
    <property type="match status" value="1"/>
</dbReference>
<dbReference type="SMART" id="SM00532">
    <property type="entry name" value="LIGANc"/>
    <property type="match status" value="1"/>
</dbReference>
<keyword evidence="4 14" id="KW-0436">Ligase</keyword>
<dbReference type="SUPFAM" id="SSF50249">
    <property type="entry name" value="Nucleic acid-binding proteins"/>
    <property type="match status" value="1"/>
</dbReference>
<feature type="region of interest" description="Disordered" evidence="15">
    <location>
        <begin position="1"/>
        <end position="30"/>
    </location>
</feature>
<comment type="function">
    <text evidence="1 14">DNA ligase that catalyzes the formation of phosphodiester linkages between 5'-phosphoryl and 3'-hydroxyl groups in double-stranded DNA using NAD as a coenzyme and as the energy source for the reaction. It is essential for DNA replication and repair of damaged DNA.</text>
</comment>
<feature type="active site" description="N6-AMP-lysine intermediate" evidence="14">
    <location>
        <position position="150"/>
    </location>
</feature>
<sequence length="708" mass="79197">MSDLFDPEMGAAEPKSAGSSKKELAREGGAPVAMTLEEAARRVEFLRREIERHNRLYYVEARPEISDREYDLLVAELAELERRFPELRTPESPTERVGGEVQAGFEQVVHQVPMLSISNAYSPEELREFDARVKRFLGMSGDLEYVVELKIDGVAVTLMYEDGRLRYGATRGDGQRGEIITANLLTVRDVPRELPRSKSAAFRVLEVRGEVYLEKADFERINRELVASGEEPFANPRNLTAGTLKLLDPTLAAKRPLRMFHYAVGLTDAKLPPTHFELLEWLAELGFRVNPHRYLCRSIDEVIERAIEWEPKRDELPYGTDGLVIKVNRRELWERLGTTAKSPRYMIAYKFSAEQAATRLLDIQCQVGRTGVITPVAILEPVFLAGSTISRATLHNADEIARLDVRIGDQVVIEKAGDIIPKVVRVLTSMRTGRERTFEFPSNCPECGSPLVRSAYEVAIRCVNASCPGQLRERILHYASRNAMDIEGLGDVLVAQLVEKKMIHDLADLYHLKLEDLASLERMGRKSAQNLLDEIEASKQRPLHNFLFGLGIRHIGASAARQLAENFEDLDALMRATQAEICAIEGFGEIMAESVVQFFASPENQRLIARLREAGVQAPNILRRAERAPVAEGPFAGKTVVLTGTLSAMTREEARREIERRGGKVTDSVSAKTDMLVVGANPGSKLDKARKLGVRIVEEAEFMQLLSS</sequence>
<feature type="binding site" evidence="14">
    <location>
        <position position="447"/>
    </location>
    <ligand>
        <name>Zn(2+)</name>
        <dbReference type="ChEBI" id="CHEBI:29105"/>
    </ligand>
</feature>
<dbReference type="EMBL" id="CP030759">
    <property type="protein sequence ID" value="AXA36536.1"/>
    <property type="molecule type" value="Genomic_DNA"/>
</dbReference>
<feature type="binding site" evidence="14">
    <location>
        <position position="467"/>
    </location>
    <ligand>
        <name>Zn(2+)</name>
        <dbReference type="ChEBI" id="CHEBI:29105"/>
    </ligand>
</feature>